<dbReference type="EMBL" id="CAJZ01000189">
    <property type="protein sequence ID" value="CCI84025.1"/>
    <property type="molecule type" value="Genomic_DNA"/>
</dbReference>
<evidence type="ECO:0000256" key="1">
    <source>
        <dbReference type="ARBA" id="ARBA00006479"/>
    </source>
</evidence>
<gene>
    <name evidence="3" type="ORF">BN46_1303</name>
    <name evidence="4" type="ORF">HMPREF9719_01715</name>
</gene>
<dbReference type="HOGENOM" id="CLU_060911_0_0_11"/>
<dbReference type="eggNOG" id="COG1846">
    <property type="taxonomic scope" value="Bacteria"/>
</dbReference>
<proteinExistence type="inferred from homology"/>
<name>I7KK11_9CORY</name>
<dbReference type="AlphaFoldDB" id="I7KK11"/>
<keyword evidence="5" id="KW-1185">Reference proteome</keyword>
<sequence length="385" mass="41446">MPALTAVAPFTRPSTPVSQCFHKLRQTDLASRTDLVAATGLSQPTVTRAVTTLIEAGLVRPRNDKRQIKGRGRPTIPIEMVDQPVVFAGIAVGTSETYFAIYDLRGRTLRDISLDINVAEFDQNSFLEHLAAGLHRITTGLKRPLAHVGVTTSGYVSPDGVVNAPNLGWHDVDFAGRLNYYFSVPVTIAGAVPAILGSEMQHTEPRPKDEPRKRQLALFADDSLSAALSDPEGVRQVDALPAADGGEPGGERPENTLITQGVIERARERGARGETFADVVAEAARQPGVRAVLDERARLLGEISAQLIDEHRAESLVLAGSAFTEDKRARPVFAESVRAALGREIELRLIPTHAEIVTSIARAVALDAPIKDPLAYAAPIPHDVN</sequence>
<dbReference type="PANTHER" id="PTHR18964">
    <property type="entry name" value="ROK (REPRESSOR, ORF, KINASE) FAMILY"/>
    <property type="match status" value="1"/>
</dbReference>
<dbReference type="Gene3D" id="1.10.10.10">
    <property type="entry name" value="Winged helix-like DNA-binding domain superfamily/Winged helix DNA-binding domain"/>
    <property type="match status" value="1"/>
</dbReference>
<dbReference type="Gene3D" id="3.30.420.40">
    <property type="match status" value="1"/>
</dbReference>
<reference evidence="4 5" key="2">
    <citation type="submission" date="2012-08" db="EMBL/GenBank/DDBJ databases">
        <title>The Genome Sequence of Turicella otitidis ATCC 51513.</title>
        <authorList>
            <consortium name="The Broad Institute Genome Sequencing Platform"/>
            <person name="Earl A."/>
            <person name="Ward D."/>
            <person name="Feldgarden M."/>
            <person name="Gevers D."/>
            <person name="Huys G."/>
            <person name="Walker B."/>
            <person name="Young S.K."/>
            <person name="Zeng Q."/>
            <person name="Gargeya S."/>
            <person name="Fitzgerald M."/>
            <person name="Haas B."/>
            <person name="Abouelleil A."/>
            <person name="Alvarado L."/>
            <person name="Arachchi H.M."/>
            <person name="Berlin A.M."/>
            <person name="Chapman S.B."/>
            <person name="Goldberg J."/>
            <person name="Griggs A."/>
            <person name="Gujja S."/>
            <person name="Hansen M."/>
            <person name="Howarth C."/>
            <person name="Imamovic A."/>
            <person name="Larimer J."/>
            <person name="McCowen C."/>
            <person name="Montmayeur A."/>
            <person name="Murphy C."/>
            <person name="Neiman D."/>
            <person name="Pearson M."/>
            <person name="Priest M."/>
            <person name="Roberts A."/>
            <person name="Saif S."/>
            <person name="Shea T."/>
            <person name="Sisk P."/>
            <person name="Sykes S."/>
            <person name="Wortman J."/>
            <person name="Nusbaum C."/>
            <person name="Birren B."/>
        </authorList>
    </citation>
    <scope>NUCLEOTIDE SEQUENCE [LARGE SCALE GENOMIC DNA]</scope>
    <source>
        <strain evidence="4 5">ATCC 51513</strain>
    </source>
</reference>
<dbReference type="Proteomes" id="UP000011016">
    <property type="component" value="Unassembled WGS sequence"/>
</dbReference>
<dbReference type="RefSeq" id="WP_004601605.1">
    <property type="nucleotide sequence ID" value="NZ_HF541868.1"/>
</dbReference>
<evidence type="ECO:0000313" key="4">
    <source>
        <dbReference type="EMBL" id="EJZ81307.1"/>
    </source>
</evidence>
<dbReference type="GO" id="GO:0003700">
    <property type="term" value="F:DNA-binding transcription factor activity"/>
    <property type="evidence" value="ECO:0007669"/>
    <property type="project" value="InterPro"/>
</dbReference>
<dbReference type="InterPro" id="IPR036390">
    <property type="entry name" value="WH_DNA-bd_sf"/>
</dbReference>
<comment type="caution">
    <text evidence="3">The sequence shown here is derived from an EMBL/GenBank/DDBJ whole genome shotgun (WGS) entry which is preliminary data.</text>
</comment>
<evidence type="ECO:0000259" key="2">
    <source>
        <dbReference type="Pfam" id="PF12802"/>
    </source>
</evidence>
<comment type="similarity">
    <text evidence="1">Belongs to the ROK (NagC/XylR) family.</text>
</comment>
<dbReference type="Pfam" id="PF00480">
    <property type="entry name" value="ROK"/>
    <property type="match status" value="1"/>
</dbReference>
<dbReference type="OrthoDB" id="3605644at2"/>
<accession>I7KK11</accession>
<dbReference type="InterPro" id="IPR000835">
    <property type="entry name" value="HTH_MarR-typ"/>
</dbReference>
<reference evidence="3 6" key="1">
    <citation type="journal article" date="2012" name="J. Bacteriol.">
        <title>Draft Genome Sequence of Turicella otitidis ATCC 51513, Isolated from Middle Ear Fluid from a Child with Otitis Media.</title>
        <authorList>
            <person name="Brinkrolf K."/>
            <person name="Schneider J."/>
            <person name="Knecht M."/>
            <person name="Ruckert C."/>
            <person name="Tauch A."/>
        </authorList>
    </citation>
    <scope>NUCLEOTIDE SEQUENCE [LARGE SCALE GENOMIC DNA]</scope>
    <source>
        <strain evidence="3 6">ATCC 51513</strain>
    </source>
</reference>
<dbReference type="EMBL" id="AHAE01000082">
    <property type="protein sequence ID" value="EJZ81307.1"/>
    <property type="molecule type" value="Genomic_DNA"/>
</dbReference>
<organism evidence="3 6">
    <name type="scientific">Corynebacterium otitidis ATCC 51513</name>
    <dbReference type="NCBI Taxonomy" id="883169"/>
    <lineage>
        <taxon>Bacteria</taxon>
        <taxon>Bacillati</taxon>
        <taxon>Actinomycetota</taxon>
        <taxon>Actinomycetes</taxon>
        <taxon>Mycobacteriales</taxon>
        <taxon>Corynebacteriaceae</taxon>
        <taxon>Corynebacterium</taxon>
    </lineage>
</organism>
<dbReference type="SUPFAM" id="SSF53067">
    <property type="entry name" value="Actin-like ATPase domain"/>
    <property type="match status" value="1"/>
</dbReference>
<dbReference type="InterPro" id="IPR000600">
    <property type="entry name" value="ROK"/>
</dbReference>
<dbReference type="PANTHER" id="PTHR18964:SF149">
    <property type="entry name" value="BIFUNCTIONAL UDP-N-ACETYLGLUCOSAMINE 2-EPIMERASE_N-ACETYLMANNOSAMINE KINASE"/>
    <property type="match status" value="1"/>
</dbReference>
<dbReference type="InterPro" id="IPR043129">
    <property type="entry name" value="ATPase_NBD"/>
</dbReference>
<dbReference type="STRING" id="29321.AAV33_04840"/>
<protein>
    <recommendedName>
        <fullName evidence="2">HTH marR-type domain-containing protein</fullName>
    </recommendedName>
</protein>
<evidence type="ECO:0000313" key="3">
    <source>
        <dbReference type="EMBL" id="CCI84025.1"/>
    </source>
</evidence>
<evidence type="ECO:0000313" key="6">
    <source>
        <dbReference type="Proteomes" id="UP000011016"/>
    </source>
</evidence>
<dbReference type="Pfam" id="PF12802">
    <property type="entry name" value="MarR_2"/>
    <property type="match status" value="1"/>
</dbReference>
<dbReference type="PATRIC" id="fig|883169.3.peg.1651"/>
<dbReference type="SUPFAM" id="SSF46785">
    <property type="entry name" value="Winged helix' DNA-binding domain"/>
    <property type="match status" value="1"/>
</dbReference>
<evidence type="ECO:0000313" key="5">
    <source>
        <dbReference type="Proteomes" id="UP000006078"/>
    </source>
</evidence>
<dbReference type="InterPro" id="IPR036388">
    <property type="entry name" value="WH-like_DNA-bd_sf"/>
</dbReference>
<feature type="domain" description="HTH marR-type" evidence="2">
    <location>
        <begin position="30"/>
        <end position="67"/>
    </location>
</feature>
<dbReference type="Proteomes" id="UP000006078">
    <property type="component" value="Unassembled WGS sequence"/>
</dbReference>